<dbReference type="InterPro" id="IPR001893">
    <property type="entry name" value="Cys-rich_GLG1_repeat"/>
</dbReference>
<feature type="chain" id="PRO_5044229165" description="Cysteine rich repeat-containing protein" evidence="2">
    <location>
        <begin position="29"/>
        <end position="281"/>
    </location>
</feature>
<keyword evidence="2" id="KW-0732">Signal</keyword>
<feature type="region of interest" description="Disordered" evidence="1">
    <location>
        <begin position="87"/>
        <end position="134"/>
    </location>
</feature>
<dbReference type="GO" id="GO:0016020">
    <property type="term" value="C:membrane"/>
    <property type="evidence" value="ECO:0007669"/>
    <property type="project" value="InterPro"/>
</dbReference>
<reference evidence="4 6" key="4">
    <citation type="submission" date="2024-07" db="EMBL/GenBank/DDBJ databases">
        <title>Genomic Encyclopedia of Type Strains, Phase V (KMG-V): Genome sequencing to study the core and pangenomes of soil and plant-associated prokaryotes.</title>
        <authorList>
            <person name="Whitman W."/>
        </authorList>
    </citation>
    <scope>NUCLEOTIDE SEQUENCE [LARGE SCALE GENOMIC DNA]</scope>
    <source>
        <strain evidence="4 6">USDA 152</strain>
    </source>
</reference>
<reference evidence="3 5" key="1">
    <citation type="journal article" date="2014" name="Int. J. Syst. Evol. Microbiol.">
        <title>Bradyrhizobium ottawaense sp. nov., a symbiotic nitrogen fixing bacterium from root nodules of soybeans in Canada.</title>
        <authorList>
            <person name="Yu X."/>
            <person name="Cloutier S."/>
            <person name="Tambong J.T."/>
            <person name="Bromfield E.S."/>
        </authorList>
    </citation>
    <scope>NUCLEOTIDE SEQUENCE [LARGE SCALE GENOMIC DNA]</scope>
    <source>
        <strain evidence="3 5">OO99</strain>
    </source>
</reference>
<dbReference type="Proteomes" id="UP000215703">
    <property type="component" value="Chromosome"/>
</dbReference>
<proteinExistence type="predicted"/>
<dbReference type="PANTHER" id="PTHR11884">
    <property type="entry name" value="SELECTIN LIGAND RELATED"/>
    <property type="match status" value="1"/>
</dbReference>
<dbReference type="AlphaFoldDB" id="A0A2U8PJZ2"/>
<evidence type="ECO:0000313" key="4">
    <source>
        <dbReference type="EMBL" id="MEY9453162.1"/>
    </source>
</evidence>
<dbReference type="PANTHER" id="PTHR11884:SF1">
    <property type="entry name" value="GOLGI APPARATUS PROTEIN 1"/>
    <property type="match status" value="1"/>
</dbReference>
<gene>
    <name evidence="4" type="ORF">ABIG07_002110</name>
    <name evidence="3" type="ORF">CIT37_14285</name>
</gene>
<organism evidence="3 5">
    <name type="scientific">Bradyrhizobium ottawaense</name>
    <dbReference type="NCBI Taxonomy" id="931866"/>
    <lineage>
        <taxon>Bacteria</taxon>
        <taxon>Pseudomonadati</taxon>
        <taxon>Pseudomonadota</taxon>
        <taxon>Alphaproteobacteria</taxon>
        <taxon>Hyphomicrobiales</taxon>
        <taxon>Nitrobacteraceae</taxon>
        <taxon>Bradyrhizobium</taxon>
    </lineage>
</organism>
<dbReference type="InterPro" id="IPR039728">
    <property type="entry name" value="GLG1"/>
</dbReference>
<protein>
    <recommendedName>
        <fullName evidence="7">Cysteine rich repeat-containing protein</fullName>
    </recommendedName>
</protein>
<evidence type="ECO:0000313" key="5">
    <source>
        <dbReference type="Proteomes" id="UP000215703"/>
    </source>
</evidence>
<accession>A0A5H2YNJ9</accession>
<dbReference type="Pfam" id="PF00839">
    <property type="entry name" value="Cys_rich_FGFR"/>
    <property type="match status" value="1"/>
</dbReference>
<accession>A0A2U8PJZ2</accession>
<dbReference type="EMBL" id="JBGBZJ010000003">
    <property type="protein sequence ID" value="MEY9453162.1"/>
    <property type="molecule type" value="Genomic_DNA"/>
</dbReference>
<dbReference type="OrthoDB" id="7997566at2"/>
<evidence type="ECO:0000256" key="2">
    <source>
        <dbReference type="SAM" id="SignalP"/>
    </source>
</evidence>
<feature type="compositionally biased region" description="Low complexity" evidence="1">
    <location>
        <begin position="88"/>
        <end position="134"/>
    </location>
</feature>
<keyword evidence="6" id="KW-1185">Reference proteome</keyword>
<evidence type="ECO:0000313" key="3">
    <source>
        <dbReference type="EMBL" id="AWL98071.1"/>
    </source>
</evidence>
<dbReference type="Proteomes" id="UP001565369">
    <property type="component" value="Unassembled WGS sequence"/>
</dbReference>
<evidence type="ECO:0000313" key="6">
    <source>
        <dbReference type="Proteomes" id="UP001565369"/>
    </source>
</evidence>
<dbReference type="GeneID" id="92963800"/>
<evidence type="ECO:0008006" key="7">
    <source>
        <dbReference type="Google" id="ProtNLM"/>
    </source>
</evidence>
<evidence type="ECO:0000256" key="1">
    <source>
        <dbReference type="SAM" id="MobiDB-lite"/>
    </source>
</evidence>
<sequence>MFNTLKQASTRKALLAAALFATATGAFAQAPTEAQKSAIRSACRSDFMAHCSSVTPGGVEAYQCLAKNMSSLSAGCQTAVRAVEPAKTEAAPAAPKSEAAPKAETAPGAPKADAAPAAKPAAAPAQKAAAAKQPSSAQVAAVKSACRADYPKVCASVPPGGAAALECLEKNKARVSPACEKAVSAAAGGGAAATAAPAGAAPAAAAPAAGAAPAAPPAVIVLRPLLPREELFIARSACGADIRTLCAGVAPGGGRIIQCISNRAASLSPACKDVLAPFAAR</sequence>
<feature type="signal peptide" evidence="2">
    <location>
        <begin position="1"/>
        <end position="28"/>
    </location>
</feature>
<dbReference type="RefSeq" id="WP_028143827.1">
    <property type="nucleotide sequence ID" value="NZ_AP021854.1"/>
</dbReference>
<name>A0A2U8PJZ2_9BRAD</name>
<reference evidence="3 5" key="2">
    <citation type="journal article" date="2017" name="Syst. Appl. Microbiol.">
        <title>Soybeans inoculated with root zone soils of Canadian native legumes harbour diverse and novel Bradyrhizobium spp. that possess agricultural potential.</title>
        <authorList>
            <person name="Bromfield E.S.P."/>
            <person name="Cloutier S."/>
            <person name="Tambong J.T."/>
            <person name="Tran Thi T.V."/>
        </authorList>
    </citation>
    <scope>NUCLEOTIDE SEQUENCE [LARGE SCALE GENOMIC DNA]</scope>
    <source>
        <strain evidence="3 5">OO99</strain>
    </source>
</reference>
<reference evidence="3" key="3">
    <citation type="journal article" date="2018" name="Microbiol. Resour. Announc.">
        <title>Complete Genome Sequence of Bradyrhizobium ottawaense OO99(T), an Efficient Nitrogen-Fixing Symbiont of Soybean.</title>
        <authorList>
            <person name="Nguyen H.D.T."/>
            <person name="Cloutier S."/>
            <person name="Bromfield E.S.P."/>
        </authorList>
    </citation>
    <scope>NUCLEOTIDE SEQUENCE</scope>
    <source>
        <strain evidence="3">OO99</strain>
    </source>
</reference>
<dbReference type="EMBL" id="CP029425">
    <property type="protein sequence ID" value="AWL98071.1"/>
    <property type="molecule type" value="Genomic_DNA"/>
</dbReference>
<dbReference type="KEGG" id="bot:CIT37_14285"/>